<dbReference type="Pfam" id="PF00171">
    <property type="entry name" value="Aldedh"/>
    <property type="match status" value="1"/>
</dbReference>
<dbReference type="PROSITE" id="PS00687">
    <property type="entry name" value="ALDEHYDE_DEHYDR_GLU"/>
    <property type="match status" value="1"/>
</dbReference>
<comment type="similarity">
    <text evidence="1 4">Belongs to the aldehyde dehydrogenase family.</text>
</comment>
<accession>A0A6J4UGL0</accession>
<dbReference type="PROSITE" id="PS00070">
    <property type="entry name" value="ALDEHYDE_DEHYDR_CYS"/>
    <property type="match status" value="1"/>
</dbReference>
<organism evidence="6">
    <name type="scientific">uncultured Thermomicrobiales bacterium</name>
    <dbReference type="NCBI Taxonomy" id="1645740"/>
    <lineage>
        <taxon>Bacteria</taxon>
        <taxon>Pseudomonadati</taxon>
        <taxon>Thermomicrobiota</taxon>
        <taxon>Thermomicrobia</taxon>
        <taxon>Thermomicrobiales</taxon>
        <taxon>environmental samples</taxon>
    </lineage>
</organism>
<protein>
    <submittedName>
        <fullName evidence="6">Aldehyde dehydrogenase</fullName>
        <ecNumber evidence="6">1.2.1.3</ecNumber>
    </submittedName>
</protein>
<evidence type="ECO:0000256" key="3">
    <source>
        <dbReference type="PROSITE-ProRule" id="PRU10007"/>
    </source>
</evidence>
<dbReference type="InterPro" id="IPR029510">
    <property type="entry name" value="Ald_DH_CS_GLU"/>
</dbReference>
<dbReference type="EC" id="1.2.1.3" evidence="6"/>
<dbReference type="FunFam" id="3.40.605.10:FF:000026">
    <property type="entry name" value="Aldehyde dehydrogenase, putative"/>
    <property type="match status" value="1"/>
</dbReference>
<dbReference type="FunFam" id="3.40.605.10:FF:000007">
    <property type="entry name" value="NAD/NADP-dependent betaine aldehyde dehydrogenase"/>
    <property type="match status" value="1"/>
</dbReference>
<dbReference type="FunFam" id="3.40.309.10:FF:000012">
    <property type="entry name" value="Betaine aldehyde dehydrogenase"/>
    <property type="match status" value="1"/>
</dbReference>
<dbReference type="AlphaFoldDB" id="A0A6J4UGL0"/>
<evidence type="ECO:0000256" key="1">
    <source>
        <dbReference type="ARBA" id="ARBA00009986"/>
    </source>
</evidence>
<evidence type="ECO:0000256" key="4">
    <source>
        <dbReference type="RuleBase" id="RU003345"/>
    </source>
</evidence>
<dbReference type="InterPro" id="IPR016161">
    <property type="entry name" value="Ald_DH/histidinol_DH"/>
</dbReference>
<evidence type="ECO:0000256" key="2">
    <source>
        <dbReference type="ARBA" id="ARBA00023002"/>
    </source>
</evidence>
<dbReference type="GO" id="GO:0004029">
    <property type="term" value="F:aldehyde dehydrogenase (NAD+) activity"/>
    <property type="evidence" value="ECO:0007669"/>
    <property type="project" value="UniProtKB-EC"/>
</dbReference>
<sequence length="486" mass="52195">MAVETRLERYSLLIDGKLVESASGKTFTTTNPADNRPLAEVAEGGVEDVNCAVAAARRAFEDGPWSQMSALDRQRILFNMARLVRERAEELARLETQDCGKPIIESRADVANVANTLEYYGSLAPFIYGETIPMPGGLFDYTLREPIGVCALIVPWNFPMLLATWKIGPCLATGNTAVLKPASNTPLGAIRLGQLALEAGLPEGVLNVVPGPGATVGHALCTHPDVDKISFTGETATGREILHLAADTIKKVTLELGGKSPNIIFPDADLDKAVAGSLPAIYGNAGQRCTARSRLFVHRQVHDEFVARFVQRAETIRVGDPLDDATQMGPLVSRGQVESVSGYIALGQEEGARVVTGGGRPNGPLAGGNYLQPTVLDGVRNDMRVAQEEIFGPVLSVIEWESLDDAIRQANDTQYGLGASLWTRDLATAHTVARRLRAGNISVNHPTINYLYAPFGGYKQSGLGRELGRNGIDLFTQVKNVVVDLS</sequence>
<dbReference type="InterPro" id="IPR015590">
    <property type="entry name" value="Aldehyde_DH_dom"/>
</dbReference>
<evidence type="ECO:0000313" key="6">
    <source>
        <dbReference type="EMBL" id="CAA9546725.1"/>
    </source>
</evidence>
<dbReference type="Gene3D" id="3.40.309.10">
    <property type="entry name" value="Aldehyde Dehydrogenase, Chain A, domain 2"/>
    <property type="match status" value="1"/>
</dbReference>
<feature type="active site" evidence="3">
    <location>
        <position position="255"/>
    </location>
</feature>
<dbReference type="Gene3D" id="3.40.605.10">
    <property type="entry name" value="Aldehyde Dehydrogenase, Chain A, domain 1"/>
    <property type="match status" value="1"/>
</dbReference>
<evidence type="ECO:0000259" key="5">
    <source>
        <dbReference type="Pfam" id="PF00171"/>
    </source>
</evidence>
<dbReference type="InterPro" id="IPR016163">
    <property type="entry name" value="Ald_DH_C"/>
</dbReference>
<gene>
    <name evidence="6" type="ORF">AVDCRST_MAG88-468</name>
</gene>
<dbReference type="EMBL" id="CADCWM010000152">
    <property type="protein sequence ID" value="CAA9546725.1"/>
    <property type="molecule type" value="Genomic_DNA"/>
</dbReference>
<name>A0A6J4UGL0_9BACT</name>
<keyword evidence="2 4" id="KW-0560">Oxidoreductase</keyword>
<dbReference type="InterPro" id="IPR016160">
    <property type="entry name" value="Ald_DH_CS_CYS"/>
</dbReference>
<dbReference type="SUPFAM" id="SSF53720">
    <property type="entry name" value="ALDH-like"/>
    <property type="match status" value="1"/>
</dbReference>
<feature type="domain" description="Aldehyde dehydrogenase" evidence="5">
    <location>
        <begin position="19"/>
        <end position="481"/>
    </location>
</feature>
<dbReference type="InterPro" id="IPR016162">
    <property type="entry name" value="Ald_DH_N"/>
</dbReference>
<reference evidence="6" key="1">
    <citation type="submission" date="2020-02" db="EMBL/GenBank/DDBJ databases">
        <authorList>
            <person name="Meier V. D."/>
        </authorList>
    </citation>
    <scope>NUCLEOTIDE SEQUENCE</scope>
    <source>
        <strain evidence="6">AVDCRST_MAG88</strain>
    </source>
</reference>
<proteinExistence type="inferred from homology"/>
<dbReference type="PANTHER" id="PTHR11699">
    <property type="entry name" value="ALDEHYDE DEHYDROGENASE-RELATED"/>
    <property type="match status" value="1"/>
</dbReference>